<proteinExistence type="predicted"/>
<evidence type="ECO:0000313" key="2">
    <source>
        <dbReference type="Proteomes" id="UP000033121"/>
    </source>
</evidence>
<name>A0A0E9N264_9BACT</name>
<keyword evidence="2" id="KW-1185">Reference proteome</keyword>
<dbReference type="OrthoDB" id="1356856at2"/>
<dbReference type="EMBL" id="BBWV01000003">
    <property type="protein sequence ID" value="GAO44122.1"/>
    <property type="molecule type" value="Genomic_DNA"/>
</dbReference>
<protein>
    <submittedName>
        <fullName evidence="1">Uncharacterized protein</fullName>
    </submittedName>
</protein>
<reference evidence="1 2" key="1">
    <citation type="submission" date="2015-04" db="EMBL/GenBank/DDBJ databases">
        <title>Whole genome shotgun sequence of Flavihumibacter petaseus NBRC 106054.</title>
        <authorList>
            <person name="Miyazawa S."/>
            <person name="Hosoyama A."/>
            <person name="Hashimoto M."/>
            <person name="Noguchi M."/>
            <person name="Tsuchikane K."/>
            <person name="Ohji S."/>
            <person name="Yamazoe A."/>
            <person name="Ichikawa N."/>
            <person name="Kimura A."/>
            <person name="Fujita N."/>
        </authorList>
    </citation>
    <scope>NUCLEOTIDE SEQUENCE [LARGE SCALE GENOMIC DNA]</scope>
    <source>
        <strain evidence="1 2">NBRC 106054</strain>
    </source>
</reference>
<dbReference type="AlphaFoldDB" id="A0A0E9N264"/>
<gene>
    <name evidence="1" type="ORF">FPE01S_03_01610</name>
</gene>
<evidence type="ECO:0000313" key="1">
    <source>
        <dbReference type="EMBL" id="GAO44122.1"/>
    </source>
</evidence>
<accession>A0A0E9N264</accession>
<sequence length="125" mass="14490">MRKYSVLVVLSFWVIYFLFFATSDSEAACNFLHEFKKVKFSGVVEDKFVDYSQHSYRIVLISDKLSGIDFRLRLDFDTTNAFGIINVGDEIRKDSGSNIIFRLVNGDYAPMSPIDFGCMDRDWKK</sequence>
<comment type="caution">
    <text evidence="1">The sequence shown here is derived from an EMBL/GenBank/DDBJ whole genome shotgun (WGS) entry which is preliminary data.</text>
</comment>
<organism evidence="1 2">
    <name type="scientific">Flavihumibacter petaseus NBRC 106054</name>
    <dbReference type="NCBI Taxonomy" id="1220578"/>
    <lineage>
        <taxon>Bacteria</taxon>
        <taxon>Pseudomonadati</taxon>
        <taxon>Bacteroidota</taxon>
        <taxon>Chitinophagia</taxon>
        <taxon>Chitinophagales</taxon>
        <taxon>Chitinophagaceae</taxon>
        <taxon>Flavihumibacter</taxon>
    </lineage>
</organism>
<dbReference type="Proteomes" id="UP000033121">
    <property type="component" value="Unassembled WGS sequence"/>
</dbReference>
<dbReference type="RefSeq" id="WP_046370096.1">
    <property type="nucleotide sequence ID" value="NZ_BBWV01000003.1"/>
</dbReference>